<dbReference type="Proteomes" id="UP000693970">
    <property type="component" value="Unassembled WGS sequence"/>
</dbReference>
<keyword evidence="3" id="KW-1185">Reference proteome</keyword>
<feature type="compositionally biased region" description="Polar residues" evidence="1">
    <location>
        <begin position="34"/>
        <end position="51"/>
    </location>
</feature>
<organism evidence="2 3">
    <name type="scientific">Nitzschia inconspicua</name>
    <dbReference type="NCBI Taxonomy" id="303405"/>
    <lineage>
        <taxon>Eukaryota</taxon>
        <taxon>Sar</taxon>
        <taxon>Stramenopiles</taxon>
        <taxon>Ochrophyta</taxon>
        <taxon>Bacillariophyta</taxon>
        <taxon>Bacillariophyceae</taxon>
        <taxon>Bacillariophycidae</taxon>
        <taxon>Bacillariales</taxon>
        <taxon>Bacillariaceae</taxon>
        <taxon>Nitzschia</taxon>
    </lineage>
</organism>
<evidence type="ECO:0000256" key="1">
    <source>
        <dbReference type="SAM" id="MobiDB-lite"/>
    </source>
</evidence>
<reference evidence="2" key="2">
    <citation type="submission" date="2021-04" db="EMBL/GenBank/DDBJ databases">
        <authorList>
            <person name="Podell S."/>
        </authorList>
    </citation>
    <scope>NUCLEOTIDE SEQUENCE</scope>
    <source>
        <strain evidence="2">Hildebrandi</strain>
    </source>
</reference>
<evidence type="ECO:0000313" key="2">
    <source>
        <dbReference type="EMBL" id="KAG7340829.1"/>
    </source>
</evidence>
<reference evidence="2" key="1">
    <citation type="journal article" date="2021" name="Sci. Rep.">
        <title>Diploid genomic architecture of Nitzschia inconspicua, an elite biomass production diatom.</title>
        <authorList>
            <person name="Oliver A."/>
            <person name="Podell S."/>
            <person name="Pinowska A."/>
            <person name="Traller J.C."/>
            <person name="Smith S.R."/>
            <person name="McClure R."/>
            <person name="Beliaev A."/>
            <person name="Bohutskyi P."/>
            <person name="Hill E.A."/>
            <person name="Rabines A."/>
            <person name="Zheng H."/>
            <person name="Allen L.Z."/>
            <person name="Kuo A."/>
            <person name="Grigoriev I.V."/>
            <person name="Allen A.E."/>
            <person name="Hazlebeck D."/>
            <person name="Allen E.E."/>
        </authorList>
    </citation>
    <scope>NUCLEOTIDE SEQUENCE</scope>
    <source>
        <strain evidence="2">Hildebrandi</strain>
    </source>
</reference>
<protein>
    <submittedName>
        <fullName evidence="2">Uncharacterized protein</fullName>
    </submittedName>
</protein>
<sequence>MQNIRHRRANSDRRLRPIEQVFHLMRTAPPRNPTPTMASRQRTPTLTTHPINTYFLPTESHPPLRLWRQQPPQQEQPPHQTTRPAP</sequence>
<dbReference type="AlphaFoldDB" id="A0A9K3PD87"/>
<comment type="caution">
    <text evidence="2">The sequence shown here is derived from an EMBL/GenBank/DDBJ whole genome shotgun (WGS) entry which is preliminary data.</text>
</comment>
<accession>A0A9K3PD87</accession>
<proteinExistence type="predicted"/>
<feature type="region of interest" description="Disordered" evidence="1">
    <location>
        <begin position="23"/>
        <end position="86"/>
    </location>
</feature>
<feature type="compositionally biased region" description="Low complexity" evidence="1">
    <location>
        <begin position="61"/>
        <end position="86"/>
    </location>
</feature>
<dbReference type="EMBL" id="JAGRRH010000027">
    <property type="protein sequence ID" value="KAG7340829.1"/>
    <property type="molecule type" value="Genomic_DNA"/>
</dbReference>
<name>A0A9K3PD87_9STRA</name>
<evidence type="ECO:0000313" key="3">
    <source>
        <dbReference type="Proteomes" id="UP000693970"/>
    </source>
</evidence>
<gene>
    <name evidence="2" type="ORF">IV203_024372</name>
</gene>